<evidence type="ECO:0000313" key="8">
    <source>
        <dbReference type="Proteomes" id="UP001595947"/>
    </source>
</evidence>
<evidence type="ECO:0000256" key="1">
    <source>
        <dbReference type="ARBA" id="ARBA00022491"/>
    </source>
</evidence>
<sequence>MGSRADEQRRRILDAAVVVFSRRGYRATSMNDVAAGVGLSKPTLYHYVRTKQDLLVGIYEQVLDESLASARAIVAAAPTPLEAVRALVVERVRYTCEHQDLLKICFEEESELPDELAEPILERRRAFEAVVLGAVQAHLDEAGLEVPIPPKVLVNTVLGAANWVYKWYSPSGPLSPRELGEQVAAVQLAVLGG</sequence>
<evidence type="ECO:0000259" key="6">
    <source>
        <dbReference type="PROSITE" id="PS50977"/>
    </source>
</evidence>
<feature type="domain" description="HTH tetR-type" evidence="6">
    <location>
        <begin position="6"/>
        <end position="66"/>
    </location>
</feature>
<keyword evidence="2" id="KW-0805">Transcription regulation</keyword>
<dbReference type="InterPro" id="IPR050109">
    <property type="entry name" value="HTH-type_TetR-like_transc_reg"/>
</dbReference>
<evidence type="ECO:0000256" key="2">
    <source>
        <dbReference type="ARBA" id="ARBA00023015"/>
    </source>
</evidence>
<keyword evidence="8" id="KW-1185">Reference proteome</keyword>
<evidence type="ECO:0000313" key="7">
    <source>
        <dbReference type="EMBL" id="MFC5063219.1"/>
    </source>
</evidence>
<gene>
    <name evidence="7" type="ORF">ACFPBZ_13450</name>
</gene>
<dbReference type="SUPFAM" id="SSF46689">
    <property type="entry name" value="Homeodomain-like"/>
    <property type="match status" value="1"/>
</dbReference>
<keyword evidence="4" id="KW-0804">Transcription</keyword>
<dbReference type="InterPro" id="IPR009057">
    <property type="entry name" value="Homeodomain-like_sf"/>
</dbReference>
<comment type="caution">
    <text evidence="7">The sequence shown here is derived from an EMBL/GenBank/DDBJ whole genome shotgun (WGS) entry which is preliminary data.</text>
</comment>
<dbReference type="InterPro" id="IPR036271">
    <property type="entry name" value="Tet_transcr_reg_TetR-rel_C_sf"/>
</dbReference>
<accession>A0ABV9YM94</accession>
<dbReference type="PROSITE" id="PS01081">
    <property type="entry name" value="HTH_TETR_1"/>
    <property type="match status" value="1"/>
</dbReference>
<dbReference type="PANTHER" id="PTHR30055:SF175">
    <property type="entry name" value="HTH-TYPE TRANSCRIPTIONAL REPRESSOR KSTR2"/>
    <property type="match status" value="1"/>
</dbReference>
<dbReference type="Pfam" id="PF00440">
    <property type="entry name" value="TetR_N"/>
    <property type="match status" value="1"/>
</dbReference>
<evidence type="ECO:0000256" key="5">
    <source>
        <dbReference type="PROSITE-ProRule" id="PRU00335"/>
    </source>
</evidence>
<dbReference type="PROSITE" id="PS50977">
    <property type="entry name" value="HTH_TETR_2"/>
    <property type="match status" value="1"/>
</dbReference>
<dbReference type="InterPro" id="IPR041490">
    <property type="entry name" value="KstR2_TetR_C"/>
</dbReference>
<evidence type="ECO:0000256" key="3">
    <source>
        <dbReference type="ARBA" id="ARBA00023125"/>
    </source>
</evidence>
<reference evidence="8" key="1">
    <citation type="journal article" date="2019" name="Int. J. Syst. Evol. Microbiol.">
        <title>The Global Catalogue of Microorganisms (GCM) 10K type strain sequencing project: providing services to taxonomists for standard genome sequencing and annotation.</title>
        <authorList>
            <consortium name="The Broad Institute Genomics Platform"/>
            <consortium name="The Broad Institute Genome Sequencing Center for Infectious Disease"/>
            <person name="Wu L."/>
            <person name="Ma J."/>
        </authorList>
    </citation>
    <scope>NUCLEOTIDE SEQUENCE [LARGE SCALE GENOMIC DNA]</scope>
    <source>
        <strain evidence="8">CGMCC 4.7093</strain>
    </source>
</reference>
<dbReference type="Proteomes" id="UP001595947">
    <property type="component" value="Unassembled WGS sequence"/>
</dbReference>
<dbReference type="Gene3D" id="1.10.10.60">
    <property type="entry name" value="Homeodomain-like"/>
    <property type="match status" value="1"/>
</dbReference>
<protein>
    <submittedName>
        <fullName evidence="7">TetR/AcrR family transcriptional regulator</fullName>
    </submittedName>
</protein>
<dbReference type="Pfam" id="PF17932">
    <property type="entry name" value="TetR_C_24"/>
    <property type="match status" value="1"/>
</dbReference>
<feature type="DNA-binding region" description="H-T-H motif" evidence="5">
    <location>
        <begin position="29"/>
        <end position="48"/>
    </location>
</feature>
<name>A0ABV9YM94_9PSEU</name>
<keyword evidence="3 5" id="KW-0238">DNA-binding</keyword>
<dbReference type="RefSeq" id="WP_378036670.1">
    <property type="nucleotide sequence ID" value="NZ_JBHSIV010000012.1"/>
</dbReference>
<dbReference type="PANTHER" id="PTHR30055">
    <property type="entry name" value="HTH-TYPE TRANSCRIPTIONAL REGULATOR RUTR"/>
    <property type="match status" value="1"/>
</dbReference>
<dbReference type="InterPro" id="IPR001647">
    <property type="entry name" value="HTH_TetR"/>
</dbReference>
<dbReference type="EMBL" id="JBHSIV010000012">
    <property type="protein sequence ID" value="MFC5063219.1"/>
    <property type="molecule type" value="Genomic_DNA"/>
</dbReference>
<dbReference type="SUPFAM" id="SSF48498">
    <property type="entry name" value="Tetracyclin repressor-like, C-terminal domain"/>
    <property type="match status" value="1"/>
</dbReference>
<keyword evidence="1" id="KW-0678">Repressor</keyword>
<dbReference type="Gene3D" id="1.10.357.10">
    <property type="entry name" value="Tetracycline Repressor, domain 2"/>
    <property type="match status" value="1"/>
</dbReference>
<evidence type="ECO:0000256" key="4">
    <source>
        <dbReference type="ARBA" id="ARBA00023163"/>
    </source>
</evidence>
<dbReference type="PRINTS" id="PR00455">
    <property type="entry name" value="HTHTETR"/>
</dbReference>
<dbReference type="InterPro" id="IPR023772">
    <property type="entry name" value="DNA-bd_HTH_TetR-type_CS"/>
</dbReference>
<organism evidence="7 8">
    <name type="scientific">Actinomycetospora atypica</name>
    <dbReference type="NCBI Taxonomy" id="1290095"/>
    <lineage>
        <taxon>Bacteria</taxon>
        <taxon>Bacillati</taxon>
        <taxon>Actinomycetota</taxon>
        <taxon>Actinomycetes</taxon>
        <taxon>Pseudonocardiales</taxon>
        <taxon>Pseudonocardiaceae</taxon>
        <taxon>Actinomycetospora</taxon>
    </lineage>
</organism>
<proteinExistence type="predicted"/>